<dbReference type="AlphaFoldDB" id="A0AAV2JEH3"/>
<gene>
    <name evidence="2" type="ORF">KC01_LOCUS7410</name>
</gene>
<dbReference type="EMBL" id="OZ035834">
    <property type="protein sequence ID" value="CAL1575942.1"/>
    <property type="molecule type" value="Genomic_DNA"/>
</dbReference>
<dbReference type="Gene3D" id="3.30.70.1820">
    <property type="entry name" value="L1 transposable element, RRM domain"/>
    <property type="match status" value="1"/>
</dbReference>
<evidence type="ECO:0008006" key="4">
    <source>
        <dbReference type="Google" id="ProtNLM"/>
    </source>
</evidence>
<feature type="coiled-coil region" evidence="1">
    <location>
        <begin position="61"/>
        <end position="109"/>
    </location>
</feature>
<keyword evidence="3" id="KW-1185">Reference proteome</keyword>
<evidence type="ECO:0000256" key="1">
    <source>
        <dbReference type="SAM" id="Coils"/>
    </source>
</evidence>
<evidence type="ECO:0000313" key="3">
    <source>
        <dbReference type="Proteomes" id="UP001497482"/>
    </source>
</evidence>
<dbReference type="InterPro" id="IPR004244">
    <property type="entry name" value="Transposase_22"/>
</dbReference>
<name>A0AAV2JEH3_KNICA</name>
<reference evidence="2 3" key="1">
    <citation type="submission" date="2024-04" db="EMBL/GenBank/DDBJ databases">
        <authorList>
            <person name="Waldvogel A.-M."/>
            <person name="Schoenle A."/>
        </authorList>
    </citation>
    <scope>NUCLEOTIDE SEQUENCE [LARGE SCALE GENOMIC DNA]</scope>
</reference>
<dbReference type="Proteomes" id="UP001497482">
    <property type="component" value="Chromosome 12"/>
</dbReference>
<accession>A0AAV2JEH3</accession>
<proteinExistence type="predicted"/>
<organism evidence="2 3">
    <name type="scientific">Knipowitschia caucasica</name>
    <name type="common">Caucasian dwarf goby</name>
    <name type="synonym">Pomatoschistus caucasicus</name>
    <dbReference type="NCBI Taxonomy" id="637954"/>
    <lineage>
        <taxon>Eukaryota</taxon>
        <taxon>Metazoa</taxon>
        <taxon>Chordata</taxon>
        <taxon>Craniata</taxon>
        <taxon>Vertebrata</taxon>
        <taxon>Euteleostomi</taxon>
        <taxon>Actinopterygii</taxon>
        <taxon>Neopterygii</taxon>
        <taxon>Teleostei</taxon>
        <taxon>Neoteleostei</taxon>
        <taxon>Acanthomorphata</taxon>
        <taxon>Gobiaria</taxon>
        <taxon>Gobiiformes</taxon>
        <taxon>Gobioidei</taxon>
        <taxon>Gobiidae</taxon>
        <taxon>Gobiinae</taxon>
        <taxon>Knipowitschia</taxon>
    </lineage>
</organism>
<dbReference type="PANTHER" id="PTHR11505">
    <property type="entry name" value="L1 TRANSPOSABLE ELEMENT-RELATED"/>
    <property type="match status" value="1"/>
</dbReference>
<protein>
    <recommendedName>
        <fullName evidence="4">L1 transposable element RRM domain-containing protein</fullName>
    </recommendedName>
</protein>
<keyword evidence="1" id="KW-0175">Coiled coil</keyword>
<evidence type="ECO:0000313" key="2">
    <source>
        <dbReference type="EMBL" id="CAL1575942.1"/>
    </source>
</evidence>
<sequence length="283" mass="31933">MPRKDPQAGKKTEESLATHGANLAGDATIGLSTELIALLDQHRASIAADFKASSEVINNKLDKIQAEVVNQEGRIGDLETNAEEVSQRLASLEATCVSIHEENKLLKNKLSDLEGRSRRQNVRMVGLPESLELGPRPTEFVSQLLVDVFGAQTLSTLPELDRAHRSLLPKPGLNEKPRTIIIRFHRFQTKDLVMREVRRRRGTLEFRGHKLQFYEDYTAEVQKQRVQYRDAMAELFNRGFRPSLLFPAKLRITLPDGRNRWLGSVSEATRFIQSTKEDAGPSP</sequence>